<evidence type="ECO:0000256" key="5">
    <source>
        <dbReference type="ARBA" id="ARBA00022737"/>
    </source>
</evidence>
<evidence type="ECO:0000313" key="13">
    <source>
        <dbReference type="EMBL" id="GAA0159759.1"/>
    </source>
</evidence>
<dbReference type="FunFam" id="3.30.200.20:FF:000125">
    <property type="entry name" value="Protein STRUBBELIG-RECEPTOR FAMILY 8"/>
    <property type="match status" value="1"/>
</dbReference>
<dbReference type="FunFam" id="3.80.10.10:FF:000062">
    <property type="entry name" value="protein STRUBBELIG-RECEPTOR FAMILY 3"/>
    <property type="match status" value="1"/>
</dbReference>
<comment type="subcellular location">
    <subcellularLocation>
        <location evidence="1">Membrane</location>
    </subcellularLocation>
</comment>
<keyword evidence="8" id="KW-0675">Receptor</keyword>
<dbReference type="AlphaFoldDB" id="A0AAV3Q7L3"/>
<evidence type="ECO:0000256" key="8">
    <source>
        <dbReference type="ARBA" id="ARBA00023170"/>
    </source>
</evidence>
<dbReference type="Gene3D" id="3.80.10.10">
    <property type="entry name" value="Ribonuclease Inhibitor"/>
    <property type="match status" value="1"/>
</dbReference>
<keyword evidence="3 10" id="KW-0812">Transmembrane</keyword>
<evidence type="ECO:0000256" key="10">
    <source>
        <dbReference type="SAM" id="Phobius"/>
    </source>
</evidence>
<dbReference type="InterPro" id="IPR032675">
    <property type="entry name" value="LRR_dom_sf"/>
</dbReference>
<evidence type="ECO:0000256" key="3">
    <source>
        <dbReference type="ARBA" id="ARBA00022692"/>
    </source>
</evidence>
<dbReference type="Pfam" id="PF08263">
    <property type="entry name" value="LRRNT_2"/>
    <property type="match status" value="1"/>
</dbReference>
<dbReference type="InterPro" id="IPR001245">
    <property type="entry name" value="Ser-Thr/Tyr_kinase_cat_dom"/>
</dbReference>
<dbReference type="PROSITE" id="PS50011">
    <property type="entry name" value="PROTEIN_KINASE_DOM"/>
    <property type="match status" value="1"/>
</dbReference>
<feature type="region of interest" description="Disordered" evidence="9">
    <location>
        <begin position="314"/>
        <end position="337"/>
    </location>
</feature>
<dbReference type="Gene3D" id="1.10.510.10">
    <property type="entry name" value="Transferase(Phosphotransferase) domain 1"/>
    <property type="match status" value="1"/>
</dbReference>
<dbReference type="GO" id="GO:0005524">
    <property type="term" value="F:ATP binding"/>
    <property type="evidence" value="ECO:0007669"/>
    <property type="project" value="InterPro"/>
</dbReference>
<evidence type="ECO:0000256" key="1">
    <source>
        <dbReference type="ARBA" id="ARBA00004370"/>
    </source>
</evidence>
<dbReference type="SUPFAM" id="SSF52058">
    <property type="entry name" value="L domain-like"/>
    <property type="match status" value="1"/>
</dbReference>
<keyword evidence="5" id="KW-0677">Repeat</keyword>
<protein>
    <recommendedName>
        <fullName evidence="12">Protein kinase domain-containing protein</fullName>
    </recommendedName>
</protein>
<name>A0AAV3Q7L3_LITER</name>
<keyword evidence="2" id="KW-0433">Leucine-rich repeat</keyword>
<evidence type="ECO:0000256" key="9">
    <source>
        <dbReference type="SAM" id="MobiDB-lite"/>
    </source>
</evidence>
<dbReference type="PANTHER" id="PTHR48007">
    <property type="entry name" value="LEUCINE-RICH REPEAT RECEPTOR-LIKE PROTEIN KINASE PXC1"/>
    <property type="match status" value="1"/>
</dbReference>
<dbReference type="Gene3D" id="3.30.200.20">
    <property type="entry name" value="Phosphorylase Kinase, domain 1"/>
    <property type="match status" value="1"/>
</dbReference>
<dbReference type="EMBL" id="BAABME010003682">
    <property type="protein sequence ID" value="GAA0159759.1"/>
    <property type="molecule type" value="Genomic_DNA"/>
</dbReference>
<evidence type="ECO:0000256" key="4">
    <source>
        <dbReference type="ARBA" id="ARBA00022729"/>
    </source>
</evidence>
<dbReference type="SUPFAM" id="SSF56112">
    <property type="entry name" value="Protein kinase-like (PK-like)"/>
    <property type="match status" value="1"/>
</dbReference>
<dbReference type="GO" id="GO:0004672">
    <property type="term" value="F:protein kinase activity"/>
    <property type="evidence" value="ECO:0007669"/>
    <property type="project" value="InterPro"/>
</dbReference>
<feature type="chain" id="PRO_5043763787" description="Protein kinase domain-containing protein" evidence="11">
    <location>
        <begin position="27"/>
        <end position="684"/>
    </location>
</feature>
<evidence type="ECO:0000259" key="12">
    <source>
        <dbReference type="PROSITE" id="PS50011"/>
    </source>
</evidence>
<keyword evidence="4 11" id="KW-0732">Signal</keyword>
<dbReference type="FunFam" id="1.10.510.10:FF:000095">
    <property type="entry name" value="protein STRUBBELIG-RECEPTOR FAMILY 8"/>
    <property type="match status" value="1"/>
</dbReference>
<comment type="caution">
    <text evidence="13">The sequence shown here is derived from an EMBL/GenBank/DDBJ whole genome shotgun (WGS) entry which is preliminary data.</text>
</comment>
<organism evidence="13 14">
    <name type="scientific">Lithospermum erythrorhizon</name>
    <name type="common">Purple gromwell</name>
    <name type="synonym">Lithospermum officinale var. erythrorhizon</name>
    <dbReference type="NCBI Taxonomy" id="34254"/>
    <lineage>
        <taxon>Eukaryota</taxon>
        <taxon>Viridiplantae</taxon>
        <taxon>Streptophyta</taxon>
        <taxon>Embryophyta</taxon>
        <taxon>Tracheophyta</taxon>
        <taxon>Spermatophyta</taxon>
        <taxon>Magnoliopsida</taxon>
        <taxon>eudicotyledons</taxon>
        <taxon>Gunneridae</taxon>
        <taxon>Pentapetalae</taxon>
        <taxon>asterids</taxon>
        <taxon>lamiids</taxon>
        <taxon>Boraginales</taxon>
        <taxon>Boraginaceae</taxon>
        <taxon>Boraginoideae</taxon>
        <taxon>Lithospermeae</taxon>
        <taxon>Lithospermum</taxon>
    </lineage>
</organism>
<dbReference type="GO" id="GO:0016020">
    <property type="term" value="C:membrane"/>
    <property type="evidence" value="ECO:0007669"/>
    <property type="project" value="UniProtKB-SubCell"/>
</dbReference>
<keyword evidence="7 10" id="KW-0472">Membrane</keyword>
<dbReference type="Pfam" id="PF00560">
    <property type="entry name" value="LRR_1"/>
    <property type="match status" value="1"/>
</dbReference>
<reference evidence="13 14" key="1">
    <citation type="submission" date="2024-01" db="EMBL/GenBank/DDBJ databases">
        <title>The complete chloroplast genome sequence of Lithospermum erythrorhizon: insights into the phylogenetic relationship among Boraginaceae species and the maternal lineages of purple gromwells.</title>
        <authorList>
            <person name="Okada T."/>
            <person name="Watanabe K."/>
        </authorList>
    </citation>
    <scope>NUCLEOTIDE SEQUENCE [LARGE SCALE GENOMIC DNA]</scope>
</reference>
<dbReference type="InterPro" id="IPR011009">
    <property type="entry name" value="Kinase-like_dom_sf"/>
</dbReference>
<dbReference type="Pfam" id="PF13855">
    <property type="entry name" value="LRR_8"/>
    <property type="match status" value="1"/>
</dbReference>
<keyword evidence="14" id="KW-1185">Reference proteome</keyword>
<feature type="transmembrane region" description="Helical" evidence="10">
    <location>
        <begin position="273"/>
        <end position="295"/>
    </location>
</feature>
<keyword evidence="6 10" id="KW-1133">Transmembrane helix</keyword>
<sequence>MGCVTWAKFSWILVFLEIYVVPICWGDTDSRDIFAINSLYASLGNPPLLGWKLAGGDPCGENWQGVQCVNANITGLDLNGANLGGLLTDELGAFPSILQIDLSNNQIGGGIPSSLPITLNNLSLNDNLLSGVIPDVFQQLQALQYLDLSGNHFIGQLPSSVGTLTLLTILHLQNNQLSGTLNVLQDLPLIDLNIENNLFSGPIPDKLLAIPSFSRAGNPFNTTVAPTTPALPPSLPPSGIPDSVLAPEGQVTQPPSLFDGVAPSSRQTKKIPWVIIGGVGLLIVFALGLCVLVLLCCKRWKAARSEEMYGINEAKESPKNDHSLNKPFHQTEKESRQGKDYNWKSALVKKKEHKIDISSDFEGNSLIPQPTAPLPITSVPLVTSKRPATKNVNSANFFTIASLQQYTSSFSQENLIGSGMLGTVYKAELPSGRLLAVKKLDTAVILHQSDEEFLDLVSHVSKLKHPNIVALVGYCVEHGQRLLIYEFCTNVTLNEALHLDDEIHKSLSWNTRMRLALQAARAIEYLHQVCRPPVIHQNFKSANVLLDDDLIVHVSDCGLAPLLPPNSTTQLQGHGYGAPELELGSYTLHSDVYSFGVLMLELLTGRKAYDRSRQRGEQSLVRWAIPRLHDIDALSRMVDPSINGAYPSKSLSRFADIISLCIQREPEFRPPMSEIVQNLLHLVH</sequence>
<evidence type="ECO:0000256" key="2">
    <source>
        <dbReference type="ARBA" id="ARBA00022614"/>
    </source>
</evidence>
<evidence type="ECO:0000256" key="11">
    <source>
        <dbReference type="SAM" id="SignalP"/>
    </source>
</evidence>
<accession>A0AAV3Q7L3</accession>
<dbReference type="PANTHER" id="PTHR48007:SF22">
    <property type="entry name" value="PROTEIN STRUBBELIG-RECEPTOR FAMILY 3-LIKE ISOFORM X1"/>
    <property type="match status" value="1"/>
</dbReference>
<dbReference type="InterPro" id="IPR013210">
    <property type="entry name" value="LRR_N_plant-typ"/>
</dbReference>
<evidence type="ECO:0000313" key="14">
    <source>
        <dbReference type="Proteomes" id="UP001454036"/>
    </source>
</evidence>
<feature type="domain" description="Protein kinase" evidence="12">
    <location>
        <begin position="410"/>
        <end position="684"/>
    </location>
</feature>
<dbReference type="Pfam" id="PF07714">
    <property type="entry name" value="PK_Tyr_Ser-Thr"/>
    <property type="match status" value="1"/>
</dbReference>
<evidence type="ECO:0000256" key="7">
    <source>
        <dbReference type="ARBA" id="ARBA00023136"/>
    </source>
</evidence>
<evidence type="ECO:0000256" key="6">
    <source>
        <dbReference type="ARBA" id="ARBA00022989"/>
    </source>
</evidence>
<dbReference type="InterPro" id="IPR046959">
    <property type="entry name" value="PRK1-6/SRF4-like"/>
</dbReference>
<feature type="signal peptide" evidence="11">
    <location>
        <begin position="1"/>
        <end position="26"/>
    </location>
</feature>
<gene>
    <name evidence="13" type="ORF">LIER_16465</name>
</gene>
<dbReference type="InterPro" id="IPR001611">
    <property type="entry name" value="Leu-rich_rpt"/>
</dbReference>
<dbReference type="Proteomes" id="UP001454036">
    <property type="component" value="Unassembled WGS sequence"/>
</dbReference>
<proteinExistence type="predicted"/>
<dbReference type="InterPro" id="IPR000719">
    <property type="entry name" value="Prot_kinase_dom"/>
</dbReference>